<feature type="repeat" description="TPR" evidence="3">
    <location>
        <begin position="1230"/>
        <end position="1263"/>
    </location>
</feature>
<feature type="domain" description="TIR" evidence="4">
    <location>
        <begin position="11"/>
        <end position="145"/>
    </location>
</feature>
<evidence type="ECO:0000256" key="2">
    <source>
        <dbReference type="ARBA" id="ARBA00022803"/>
    </source>
</evidence>
<name>A0A512DQD8_9PROT</name>
<dbReference type="PROSITE" id="PS50104">
    <property type="entry name" value="TIR"/>
    <property type="match status" value="1"/>
</dbReference>
<dbReference type="InterPro" id="IPR000157">
    <property type="entry name" value="TIR_dom"/>
</dbReference>
<dbReference type="InterPro" id="IPR027417">
    <property type="entry name" value="P-loop_NTPase"/>
</dbReference>
<dbReference type="Pfam" id="PF13676">
    <property type="entry name" value="TIR_2"/>
    <property type="match status" value="1"/>
</dbReference>
<keyword evidence="2 3" id="KW-0802">TPR repeat</keyword>
<proteinExistence type="predicted"/>
<comment type="caution">
    <text evidence="5">The sequence shown here is derived from an EMBL/GenBank/DDBJ whole genome shotgun (WGS) entry which is preliminary data.</text>
</comment>
<dbReference type="Proteomes" id="UP000321523">
    <property type="component" value="Unassembled WGS sequence"/>
</dbReference>
<dbReference type="PANTHER" id="PTHR45641">
    <property type="entry name" value="TETRATRICOPEPTIDE REPEAT PROTEIN (AFU_ORTHOLOGUE AFUA_6G03870)"/>
    <property type="match status" value="1"/>
</dbReference>
<organism evidence="5 6">
    <name type="scientific">Skermanella aerolata</name>
    <dbReference type="NCBI Taxonomy" id="393310"/>
    <lineage>
        <taxon>Bacteria</taxon>
        <taxon>Pseudomonadati</taxon>
        <taxon>Pseudomonadota</taxon>
        <taxon>Alphaproteobacteria</taxon>
        <taxon>Rhodospirillales</taxon>
        <taxon>Azospirillaceae</taxon>
        <taxon>Skermanella</taxon>
    </lineage>
</organism>
<dbReference type="SMART" id="SM00028">
    <property type="entry name" value="TPR"/>
    <property type="match status" value="6"/>
</dbReference>
<feature type="repeat" description="TPR" evidence="3">
    <location>
        <begin position="1070"/>
        <end position="1103"/>
    </location>
</feature>
<gene>
    <name evidence="5" type="ORF">SAE02_28130</name>
</gene>
<keyword evidence="6" id="KW-1185">Reference proteome</keyword>
<feature type="repeat" description="TPR" evidence="3">
    <location>
        <begin position="1150"/>
        <end position="1183"/>
    </location>
</feature>
<evidence type="ECO:0000259" key="4">
    <source>
        <dbReference type="PROSITE" id="PS50104"/>
    </source>
</evidence>
<dbReference type="SMART" id="SM00255">
    <property type="entry name" value="TIR"/>
    <property type="match status" value="1"/>
</dbReference>
<sequence length="1406" mass="154542">MILTGDQRSGDSRDVFISYAHADGEWVKTLAENLHRAGLKVFYDQWDIGLGDVVVHKIDHGILNSRNGILVVSPTSLTRPYVQNEYAALMDRAIMRGQLLIPVLLKDAEMPPLLATRLYADFRNAEGPGYQTAFDKLVRALKGERPGPPAILPPGGGYKVAGTNPLRLSITPQRTILSGDGIDISDPPPAAGFDFDDLLWRLKRAQTHWGPQRDAAGASAGRDGLESVLYEIGGKLADSFLPPAVTAALIQAIAEAERLNGTLQLGLDIAEPLAGLPWETLRLGSTVLALNRHVELFRRIDTQGPAPAITIPGPLRILVAIGSPDAQNARGELLDMEAELQRILDATDKPHRAGNAAVHILEHGSIAAIHDALTTGHFHVLHISCHAAPGTLILETPDGAEDRVTAQRLCEEAIPAERAAPLVVLAGCSTGQDGKPKDDADSAELPGLARMLVQHGVPAVIAMQASVGDHYATDLMGEVYQALSTWEDPRPLAALGHARRTIERKRITAIASQPPPEWPTAAFFCAVSPTALFDPAAKPETLEEVPPPTLDPGVVVRRIGDMVGRRCEQRLILRALRDPDDAGVLIHGIGGVGKSTLAAHILHRLATSDGFLLISLKGETDPDRVLGAIGQRLFQIGLDQGENESGTLRRLAGVLRDPQHSWRDRFDYLSNSLLSRLPVAFLFDNFEDNLTGRAVPDEAAELLARWLQTPHLSRLVFTSRHTFELPDDPLEQLTKFHLGPLSWAETRKLFWRLDGLKALSADDQRHAYESVGGHPRALEYLDALLRGGKARFPDVQAKLRKQLKAKGIADPARWYSDTTGGLDAALADTVMLAADDVLLDQLLAQLADDPLARRLLIGAAVYRVAVDELGLVWAVGDPVERAPDPERATRLQAAEDRWKEARKKNPAADWPDVVWPDGELEQFQRDLAVEREPPVAMPAGFALAKQRLLDLSLLAPVCFADTDERMFLVHRWTAAALEKRANINERSDAHQSAAAYWRWRVTNTPQSRERDIADLLEARHHLQELGDIEAVHAISSEVILQLDTWGAWEWEVRLLRETLSWMPVGSKEAAAAFHHLGMVAQRQGDYGAALDWYRQSLAISEQLGNRAGMAYSYHQLGMVAQLQGDYEAALDWYRQSLAIEEQLGNRTGMASSYHNMGAVVQVRGDYKAALDWYRQALAIKEQLGNRAGMASSYHQLGNVAQLQSDYEAALDWYRQALAINEQLGNRADMASSYHQLGMIAQVRGDCEAALDWYRQALAINEQLGNRAGMASSYHQLGMIAQGKDDYEAALDWYRQSLAIEEQLGNRAGMAMTLGQIGNLHTERGQASNAVPFSLQSLGLHLQMKEPEVRIDLHWLSHQRQELGSNKFSAIVAEHSDAESAAYVVTLLDEFERQAALHGDDDELSTM</sequence>
<dbReference type="OrthoDB" id="235631at2"/>
<dbReference type="InterPro" id="IPR011990">
    <property type="entry name" value="TPR-like_helical_dom_sf"/>
</dbReference>
<dbReference type="Pfam" id="PF13424">
    <property type="entry name" value="TPR_12"/>
    <property type="match status" value="3"/>
</dbReference>
<feature type="repeat" description="TPR" evidence="3">
    <location>
        <begin position="1110"/>
        <end position="1143"/>
    </location>
</feature>
<dbReference type="SUPFAM" id="SSF52540">
    <property type="entry name" value="P-loop containing nucleoside triphosphate hydrolases"/>
    <property type="match status" value="1"/>
</dbReference>
<evidence type="ECO:0000256" key="3">
    <source>
        <dbReference type="PROSITE-ProRule" id="PRU00339"/>
    </source>
</evidence>
<accession>A0A512DQD8</accession>
<reference evidence="5 6" key="1">
    <citation type="submission" date="2019-07" db="EMBL/GenBank/DDBJ databases">
        <title>Whole genome shotgun sequence of Skermanella aerolata NBRC 106429.</title>
        <authorList>
            <person name="Hosoyama A."/>
            <person name="Uohara A."/>
            <person name="Ohji S."/>
            <person name="Ichikawa N."/>
        </authorList>
    </citation>
    <scope>NUCLEOTIDE SEQUENCE [LARGE SCALE GENOMIC DNA]</scope>
    <source>
        <strain evidence="5 6">NBRC 106429</strain>
    </source>
</reference>
<dbReference type="PROSITE" id="PS50005">
    <property type="entry name" value="TPR"/>
    <property type="match status" value="6"/>
</dbReference>
<evidence type="ECO:0000313" key="5">
    <source>
        <dbReference type="EMBL" id="GEO38665.1"/>
    </source>
</evidence>
<dbReference type="PANTHER" id="PTHR45641:SF19">
    <property type="entry name" value="NEPHROCYSTIN-3"/>
    <property type="match status" value="1"/>
</dbReference>
<dbReference type="InterPro" id="IPR006597">
    <property type="entry name" value="Sel1-like"/>
</dbReference>
<evidence type="ECO:0000313" key="6">
    <source>
        <dbReference type="Proteomes" id="UP000321523"/>
    </source>
</evidence>
<dbReference type="Gene3D" id="1.25.40.10">
    <property type="entry name" value="Tetratricopeptide repeat domain"/>
    <property type="match status" value="2"/>
</dbReference>
<protein>
    <recommendedName>
        <fullName evidence="4">TIR domain-containing protein</fullName>
    </recommendedName>
</protein>
<keyword evidence="1" id="KW-0677">Repeat</keyword>
<dbReference type="SMART" id="SM00671">
    <property type="entry name" value="SEL1"/>
    <property type="match status" value="5"/>
</dbReference>
<dbReference type="Gene3D" id="3.40.50.300">
    <property type="entry name" value="P-loop containing nucleotide triphosphate hydrolases"/>
    <property type="match status" value="1"/>
</dbReference>
<dbReference type="InterPro" id="IPR019734">
    <property type="entry name" value="TPR_rpt"/>
</dbReference>
<feature type="repeat" description="TPR" evidence="3">
    <location>
        <begin position="1190"/>
        <end position="1223"/>
    </location>
</feature>
<dbReference type="GO" id="GO:0007165">
    <property type="term" value="P:signal transduction"/>
    <property type="evidence" value="ECO:0007669"/>
    <property type="project" value="InterPro"/>
</dbReference>
<dbReference type="SUPFAM" id="SSF52200">
    <property type="entry name" value="Toll/Interleukin receptor TIR domain"/>
    <property type="match status" value="1"/>
</dbReference>
<dbReference type="InterPro" id="IPR035897">
    <property type="entry name" value="Toll_tir_struct_dom_sf"/>
</dbReference>
<feature type="repeat" description="TPR" evidence="3">
    <location>
        <begin position="1270"/>
        <end position="1303"/>
    </location>
</feature>
<dbReference type="EMBL" id="BJYZ01000012">
    <property type="protein sequence ID" value="GEO38665.1"/>
    <property type="molecule type" value="Genomic_DNA"/>
</dbReference>
<dbReference type="SUPFAM" id="SSF48452">
    <property type="entry name" value="TPR-like"/>
    <property type="match status" value="2"/>
</dbReference>
<evidence type="ECO:0000256" key="1">
    <source>
        <dbReference type="ARBA" id="ARBA00022737"/>
    </source>
</evidence>
<dbReference type="Gene3D" id="3.40.50.10140">
    <property type="entry name" value="Toll/interleukin-1 receptor homology (TIR) domain"/>
    <property type="match status" value="1"/>
</dbReference>
<dbReference type="InterPro" id="IPR024983">
    <property type="entry name" value="CHAT_dom"/>
</dbReference>
<dbReference type="Pfam" id="PF12770">
    <property type="entry name" value="CHAT"/>
    <property type="match status" value="1"/>
</dbReference>